<dbReference type="GO" id="GO:0005741">
    <property type="term" value="C:mitochondrial outer membrane"/>
    <property type="evidence" value="ECO:0007669"/>
    <property type="project" value="UniProtKB-SubCell"/>
</dbReference>
<reference evidence="8 9" key="1">
    <citation type="journal article" date="2012" name="Nat. Biotechnol.">
        <title>Draft genome sequence of pigeonpea (Cajanus cajan), an orphan legume crop of resource-poor farmers.</title>
        <authorList>
            <person name="Varshney R.K."/>
            <person name="Chen W."/>
            <person name="Li Y."/>
            <person name="Bharti A.K."/>
            <person name="Saxena R.K."/>
            <person name="Schlueter J.A."/>
            <person name="Donoghue M.T."/>
            <person name="Azam S."/>
            <person name="Fan G."/>
            <person name="Whaley A.M."/>
            <person name="Farmer A.D."/>
            <person name="Sheridan J."/>
            <person name="Iwata A."/>
            <person name="Tuteja R."/>
            <person name="Penmetsa R.V."/>
            <person name="Wu W."/>
            <person name="Upadhyaya H.D."/>
            <person name="Yang S.P."/>
            <person name="Shah T."/>
            <person name="Saxena K.B."/>
            <person name="Michael T."/>
            <person name="McCombie W.R."/>
            <person name="Yang B."/>
            <person name="Zhang G."/>
            <person name="Yang H."/>
            <person name="Wang J."/>
            <person name="Spillane C."/>
            <person name="Cook D.R."/>
            <person name="May G.D."/>
            <person name="Xu X."/>
            <person name="Jackson S.A."/>
        </authorList>
    </citation>
    <scope>NUCLEOTIDE SEQUENCE [LARGE SCALE GENOMIC DNA]</scope>
    <source>
        <strain evidence="9">cv. Asha</strain>
    </source>
</reference>
<dbReference type="Pfam" id="PF00498">
    <property type="entry name" value="FHA"/>
    <property type="match status" value="1"/>
</dbReference>
<dbReference type="InterPro" id="IPR008984">
    <property type="entry name" value="SMAD_FHA_dom_sf"/>
</dbReference>
<dbReference type="InterPro" id="IPR000253">
    <property type="entry name" value="FHA_dom"/>
</dbReference>
<evidence type="ECO:0000256" key="6">
    <source>
        <dbReference type="SAM" id="MobiDB-lite"/>
    </source>
</evidence>
<dbReference type="InterPro" id="IPR056653">
    <property type="entry name" value="DUF7751"/>
</dbReference>
<dbReference type="GO" id="GO:0016887">
    <property type="term" value="F:ATP hydrolysis activity"/>
    <property type="evidence" value="ECO:0007669"/>
    <property type="project" value="InterPro"/>
</dbReference>
<evidence type="ECO:0000259" key="7">
    <source>
        <dbReference type="SMART" id="SM00382"/>
    </source>
</evidence>
<feature type="region of interest" description="Disordered" evidence="6">
    <location>
        <begin position="280"/>
        <end position="349"/>
    </location>
</feature>
<evidence type="ECO:0000313" key="8">
    <source>
        <dbReference type="EMBL" id="KYP69571.1"/>
    </source>
</evidence>
<dbReference type="InterPro" id="IPR041569">
    <property type="entry name" value="AAA_lid_3"/>
</dbReference>
<sequence length="1166" mass="126333">MVSTRRNSGSFSNTNKRSSSSEDKTPSPSPKRQKVDNGAAASEKPMPTTKDSKELVKPEPPADPGECSPQDAQIAGGGAAAHDGKVEATPPIADGTSPTVVADKPRGSFSSWSIYQKLNPNFEASVPWCRLLSQSAQNPNVLICTPNFTIGSSRGCNFPLKDQTISGNLCKIKHTQREGSVVAVLESTGSKGSVVVNGTLVKKSTSCVLNSGDEVVFGLLGNHSYIFQQVNTEVTIKGAEVPNGVGKFLQIERRAGDPSAVAGASILASLSNLRQDLTRWKSPSQNASKPHQGTDVFSRSALPDGTETELDGLEGNSAPNVATDKAADVGASDKNSPMDCDPDDAGAEAGNVFEEKNGTRDVQAASTSGTSVRCAVFKEDVHAAILDGKEIEVSFDNFPYYLSENTKNVLIAACFIHLRHKECAKYTTDLTTINPRILLSGPAGSEIYQEMLAKALAKHFGAKLLIFDSHSLLGGLSSKEAELLKDGFNAEKSCSFAKQSPTATDTARSMDPPASDRVKYNCSSSSGFYQTSSRNFIYRGPANGSRGKVVLLFDDNPLSKIGVRFDKPIPDGVDLGGACEGGQGFFCNVADLRLENSGIEELDKLLINTLFEVVVSESRNAPFILFMKDAEKSIVGNGDPFSFKSKLENLPDNVVVIGSHTHSDSRKEKSHPGGLLFTKFGSNQTALLDLAFPDSFGRLHDRGKEVPKPNKTLTKLFPNKVTIHMPQDEALLASWKQQLDRDVETLKIKGNLHNLRTVLSRCGMECEGLETLCIKDHTLSIENAEKIVGWALSHHLMRNAETGPDAKLVLSCESIQYGIGILQAIQNESKSLKKSLKDVVTENEFEKRLLADVIPPNDIGVTFDDIGALENVKDTLKELVMLPLQRPELFCKGQLTKPCKGILLFGPPGTGKTMLAKAVATDAGANFINISMSSITSKWFGEGEKYVKAVFSLASKIAPSVIFVDEVDSMLGRRENPGEHEAMRKMKNEFMVNWDGLRTKDTERVLVLAATNRPFDLDEAVIRRLPRRLMVNLPDAPNRAKILKVILAKEDLSSDVDMDAIASMTDGYSGSDLKNLCVTAAHRPIKEILEKEKKEQAAALAEGRPAPALSGSADIRSLNMEDFKHAHQQVCASVSSESINMTELQQWNEQYGEGGSRVKRALSYFM</sequence>
<keyword evidence="9" id="KW-1185">Reference proteome</keyword>
<evidence type="ECO:0000256" key="3">
    <source>
        <dbReference type="ARBA" id="ARBA00022787"/>
    </source>
</evidence>
<dbReference type="InterPro" id="IPR003593">
    <property type="entry name" value="AAA+_ATPase"/>
</dbReference>
<dbReference type="GO" id="GO:0005524">
    <property type="term" value="F:ATP binding"/>
    <property type="evidence" value="ECO:0007669"/>
    <property type="project" value="UniProtKB-KW"/>
</dbReference>
<keyword evidence="3" id="KW-1000">Mitochondrion outer membrane</keyword>
<keyword evidence="2" id="KW-0547">Nucleotide-binding</keyword>
<feature type="domain" description="AAA+ ATPase" evidence="7">
    <location>
        <begin position="898"/>
        <end position="1035"/>
    </location>
</feature>
<dbReference type="PANTHER" id="PTHR45644">
    <property type="entry name" value="AAA ATPASE, PUTATIVE (AFU_ORTHOLOGUE AFUA_2G12920)-RELATED-RELATED"/>
    <property type="match status" value="1"/>
</dbReference>
<dbReference type="Gramene" id="C.cajan_08515.t">
    <property type="protein sequence ID" value="C.cajan_08515.t"/>
    <property type="gene ID" value="C.cajan_08515"/>
</dbReference>
<dbReference type="Pfam" id="PF24933">
    <property type="entry name" value="DUF7751"/>
    <property type="match status" value="1"/>
</dbReference>
<dbReference type="PANTHER" id="PTHR45644:SF39">
    <property type="entry name" value="AAA-TYPE ATPASE FAMILY PROTEIN-RELATED"/>
    <property type="match status" value="1"/>
</dbReference>
<dbReference type="FunFam" id="3.40.50.300:FF:000416">
    <property type="entry name" value="p-loop nucleoside triphosphate hydrolase superfamily protein"/>
    <property type="match status" value="1"/>
</dbReference>
<dbReference type="OMA" id="GCNFPLK"/>
<dbReference type="InterPro" id="IPR003960">
    <property type="entry name" value="ATPase_AAA_CS"/>
</dbReference>
<dbReference type="Proteomes" id="UP000075243">
    <property type="component" value="Chromosome 3"/>
</dbReference>
<dbReference type="Pfam" id="PF17862">
    <property type="entry name" value="AAA_lid_3"/>
    <property type="match status" value="1"/>
</dbReference>
<dbReference type="EMBL" id="CM003605">
    <property type="protein sequence ID" value="KYP69571.1"/>
    <property type="molecule type" value="Genomic_DNA"/>
</dbReference>
<name>A0A151TRB1_CAJCA</name>
<dbReference type="Gene3D" id="2.60.200.20">
    <property type="match status" value="1"/>
</dbReference>
<dbReference type="AlphaFoldDB" id="A0A151TRB1"/>
<evidence type="ECO:0000256" key="4">
    <source>
        <dbReference type="ARBA" id="ARBA00022840"/>
    </source>
</evidence>
<dbReference type="CDD" id="cd19520">
    <property type="entry name" value="RecA-like_ATAD1"/>
    <property type="match status" value="1"/>
</dbReference>
<comment type="subcellular location">
    <subcellularLocation>
        <location evidence="1">Mitochondrion outer membrane</location>
        <topology evidence="1">Single-pass membrane protein</topology>
    </subcellularLocation>
</comment>
<dbReference type="SUPFAM" id="SSF52540">
    <property type="entry name" value="P-loop containing nucleoside triphosphate hydrolases"/>
    <property type="match status" value="1"/>
</dbReference>
<keyword evidence="4" id="KW-0067">ATP-binding</keyword>
<gene>
    <name evidence="8" type="ORF">KK1_008766</name>
</gene>
<dbReference type="InterPro" id="IPR027417">
    <property type="entry name" value="P-loop_NTPase"/>
</dbReference>
<dbReference type="Gene3D" id="1.10.8.60">
    <property type="match status" value="1"/>
</dbReference>
<dbReference type="InterPro" id="IPR003959">
    <property type="entry name" value="ATPase_AAA_core"/>
</dbReference>
<keyword evidence="5" id="KW-0496">Mitochondrion</keyword>
<dbReference type="PROSITE" id="PS00674">
    <property type="entry name" value="AAA"/>
    <property type="match status" value="1"/>
</dbReference>
<dbReference type="SUPFAM" id="SSF49879">
    <property type="entry name" value="SMAD/FHA domain"/>
    <property type="match status" value="1"/>
</dbReference>
<dbReference type="CDD" id="cd00060">
    <property type="entry name" value="FHA"/>
    <property type="match status" value="1"/>
</dbReference>
<evidence type="ECO:0000256" key="5">
    <source>
        <dbReference type="ARBA" id="ARBA00023128"/>
    </source>
</evidence>
<dbReference type="Pfam" id="PF00004">
    <property type="entry name" value="AAA"/>
    <property type="match status" value="1"/>
</dbReference>
<feature type="compositionally biased region" description="Polar residues" evidence="6">
    <location>
        <begin position="280"/>
        <end position="297"/>
    </location>
</feature>
<evidence type="ECO:0000313" key="9">
    <source>
        <dbReference type="Proteomes" id="UP000075243"/>
    </source>
</evidence>
<feature type="region of interest" description="Disordered" evidence="6">
    <location>
        <begin position="1"/>
        <end position="104"/>
    </location>
</feature>
<accession>A0A151TRB1</accession>
<proteinExistence type="predicted"/>
<organism evidence="8 9">
    <name type="scientific">Cajanus cajan</name>
    <name type="common">Pigeon pea</name>
    <name type="synonym">Cajanus indicus</name>
    <dbReference type="NCBI Taxonomy" id="3821"/>
    <lineage>
        <taxon>Eukaryota</taxon>
        <taxon>Viridiplantae</taxon>
        <taxon>Streptophyta</taxon>
        <taxon>Embryophyta</taxon>
        <taxon>Tracheophyta</taxon>
        <taxon>Spermatophyta</taxon>
        <taxon>Magnoliopsida</taxon>
        <taxon>eudicotyledons</taxon>
        <taxon>Gunneridae</taxon>
        <taxon>Pentapetalae</taxon>
        <taxon>rosids</taxon>
        <taxon>fabids</taxon>
        <taxon>Fabales</taxon>
        <taxon>Fabaceae</taxon>
        <taxon>Papilionoideae</taxon>
        <taxon>50 kb inversion clade</taxon>
        <taxon>NPAAA clade</taxon>
        <taxon>indigoferoid/millettioid clade</taxon>
        <taxon>Phaseoleae</taxon>
        <taxon>Cajanus</taxon>
    </lineage>
</organism>
<dbReference type="STRING" id="3821.A0A151TRB1"/>
<dbReference type="Gene3D" id="3.40.50.300">
    <property type="entry name" value="P-loop containing nucleotide triphosphate hydrolases"/>
    <property type="match status" value="1"/>
</dbReference>
<evidence type="ECO:0000256" key="1">
    <source>
        <dbReference type="ARBA" id="ARBA00004572"/>
    </source>
</evidence>
<evidence type="ECO:0000256" key="2">
    <source>
        <dbReference type="ARBA" id="ARBA00022741"/>
    </source>
</evidence>
<keyword evidence="3" id="KW-0472">Membrane</keyword>
<protein>
    <submittedName>
        <fullName evidence="8">ATPase family AAA domain-containing protein 1-A</fullName>
    </submittedName>
</protein>
<dbReference type="InterPro" id="IPR051701">
    <property type="entry name" value="Mito_OM_Translocase_MSP1"/>
</dbReference>
<feature type="compositionally biased region" description="Low complexity" evidence="6">
    <location>
        <begin position="8"/>
        <end position="18"/>
    </location>
</feature>
<dbReference type="SMART" id="SM00382">
    <property type="entry name" value="AAA"/>
    <property type="match status" value="1"/>
</dbReference>